<dbReference type="InterPro" id="IPR001509">
    <property type="entry name" value="Epimerase_deHydtase"/>
</dbReference>
<dbReference type="AlphaFoldDB" id="A0A1G6IAI4"/>
<dbReference type="InterPro" id="IPR013549">
    <property type="entry name" value="DUF1731"/>
</dbReference>
<comment type="similarity">
    <text evidence="1">Belongs to the NAD(P)-dependent epimerase/dehydratase family. SDR39U1 subfamily.</text>
</comment>
<name>A0A1G6IAI4_9GAMM</name>
<organism evidence="4 5">
    <name type="scientific">Acinetobacter boissieri</name>
    <dbReference type="NCBI Taxonomy" id="1219383"/>
    <lineage>
        <taxon>Bacteria</taxon>
        <taxon>Pseudomonadati</taxon>
        <taxon>Pseudomonadota</taxon>
        <taxon>Gammaproteobacteria</taxon>
        <taxon>Moraxellales</taxon>
        <taxon>Moraxellaceae</taxon>
        <taxon>Acinetobacter</taxon>
    </lineage>
</organism>
<dbReference type="Proteomes" id="UP000242501">
    <property type="component" value="Unassembled WGS sequence"/>
</dbReference>
<dbReference type="InterPro" id="IPR036291">
    <property type="entry name" value="NAD(P)-bd_dom_sf"/>
</dbReference>
<evidence type="ECO:0008006" key="6">
    <source>
        <dbReference type="Google" id="ProtNLM"/>
    </source>
</evidence>
<proteinExistence type="inferred from homology"/>
<evidence type="ECO:0000259" key="3">
    <source>
        <dbReference type="Pfam" id="PF08338"/>
    </source>
</evidence>
<dbReference type="RefSeq" id="WP_092748828.1">
    <property type="nucleotide sequence ID" value="NZ_FMYL01000008.1"/>
</dbReference>
<evidence type="ECO:0000259" key="2">
    <source>
        <dbReference type="Pfam" id="PF01370"/>
    </source>
</evidence>
<evidence type="ECO:0000313" key="4">
    <source>
        <dbReference type="EMBL" id="SDC03552.1"/>
    </source>
</evidence>
<sequence length="310" mass="35027">MDNLAEQTILITGGTGLIGTALIQYLLTQQCHVIVLTRSPNHVLEKYNQKQVKPIRTFSELKSDTQIDYVINLAGENIGSQRWTESRKQILINSRVDTTQQLTDWLDTQAIKPKCIISGSAVGYYGIDQTKTWQNTCDENSPPQNIFISEICQKWEQAILPWASKQQQHVKVVRLGVVFAKQAPAFKQMLLPIKLNLVGNIGSGQQPLSWIHIDDVVNAIVFLMTSTTQHNIYNLSAPQQITQQEFVQSCKTILHKFTPLSLPESLLKLVLNEQAELITNGQFVSPKHLNDEGYHFKYPTLNQALHNLLT</sequence>
<dbReference type="STRING" id="1219383.SAMN05421733_10831"/>
<dbReference type="EMBL" id="FMYL01000008">
    <property type="protein sequence ID" value="SDC03552.1"/>
    <property type="molecule type" value="Genomic_DNA"/>
</dbReference>
<dbReference type="NCBIfam" id="TIGR01777">
    <property type="entry name" value="yfcH"/>
    <property type="match status" value="1"/>
</dbReference>
<dbReference type="Pfam" id="PF08338">
    <property type="entry name" value="DUF1731"/>
    <property type="match status" value="1"/>
</dbReference>
<dbReference type="SUPFAM" id="SSF51735">
    <property type="entry name" value="NAD(P)-binding Rossmann-fold domains"/>
    <property type="match status" value="1"/>
</dbReference>
<keyword evidence="5" id="KW-1185">Reference proteome</keyword>
<gene>
    <name evidence="4" type="ORF">SAMN05421733_10831</name>
</gene>
<reference evidence="5" key="1">
    <citation type="submission" date="2016-09" db="EMBL/GenBank/DDBJ databases">
        <authorList>
            <person name="Varghese N."/>
            <person name="Submissions S."/>
        </authorList>
    </citation>
    <scope>NUCLEOTIDE SEQUENCE [LARGE SCALE GENOMIC DNA]</scope>
    <source>
        <strain evidence="5">ANC 4422</strain>
    </source>
</reference>
<feature type="domain" description="DUF1731" evidence="3">
    <location>
        <begin position="263"/>
        <end position="308"/>
    </location>
</feature>
<evidence type="ECO:0000313" key="5">
    <source>
        <dbReference type="Proteomes" id="UP000242501"/>
    </source>
</evidence>
<evidence type="ECO:0000256" key="1">
    <source>
        <dbReference type="ARBA" id="ARBA00009353"/>
    </source>
</evidence>
<dbReference type="InterPro" id="IPR010099">
    <property type="entry name" value="SDR39U1"/>
</dbReference>
<dbReference type="Gene3D" id="3.40.50.720">
    <property type="entry name" value="NAD(P)-binding Rossmann-like Domain"/>
    <property type="match status" value="1"/>
</dbReference>
<accession>A0A1G6IAI4</accession>
<dbReference type="PANTHER" id="PTHR11092:SF0">
    <property type="entry name" value="EPIMERASE FAMILY PROTEIN SDR39U1"/>
    <property type="match status" value="1"/>
</dbReference>
<dbReference type="Pfam" id="PF01370">
    <property type="entry name" value="Epimerase"/>
    <property type="match status" value="1"/>
</dbReference>
<dbReference type="OrthoDB" id="9801773at2"/>
<dbReference type="PANTHER" id="PTHR11092">
    <property type="entry name" value="SUGAR NUCLEOTIDE EPIMERASE RELATED"/>
    <property type="match status" value="1"/>
</dbReference>
<feature type="domain" description="NAD-dependent epimerase/dehydratase" evidence="2">
    <location>
        <begin position="9"/>
        <end position="235"/>
    </location>
</feature>
<protein>
    <recommendedName>
        <fullName evidence="6">TIGR01777 family protein</fullName>
    </recommendedName>
</protein>